<sequence>MPCKNPTHTSHPHNTLPWPGLPTYTPPPHTPDPILLHILPCENICLYCPYTTAGSGTYLRTHLKGKCLARFFDEDTPEGRERRERLGGRRVEVATGGVGGGRSHVGRFDYEGGGVEVEGKAPVAKGVAKGGNRGRRKAAVKAERMIGVQYGFSVELPPTKPARPGKKNEKEKKVVVGKKRKQPTTDPAEEEVPRTPKRARTKVESATPSKAVKKARQVVRSPSPSTQLLAPTYLPDSQLVPYQQDGAVQSTVLDTLVSFRLPISSRNGVDEEGEMAYEFTVRRVRMQRVGAPARHVSEIGDLPGSFSLRAGSEMPASPARRGVSEAPGSAPGQVYELAGSFPEPIEEIIGPAASLPSVSRKRDRSASSSPSNSKPSIRSILHPGTPSPSKRRKTTPTKQEPSPPPRPASSSSTSSTSPKPKGGKKKKVTFSTPATSPSLAGSLTGSHTGSLTGSAAPSEVSSMIAERGSPVPVAPVANMGYDGESADGFDVLDPFSGERHEGSGEELDDEERKRIRDVGVRLFEMYFIVWHW</sequence>
<evidence type="ECO:0000313" key="3">
    <source>
        <dbReference type="Proteomes" id="UP000275078"/>
    </source>
</evidence>
<name>A0A3N4HQX0_ASCIM</name>
<protein>
    <submittedName>
        <fullName evidence="2">Uncharacterized protein</fullName>
    </submittedName>
</protein>
<feature type="compositionally biased region" description="Polar residues" evidence="1">
    <location>
        <begin position="429"/>
        <end position="461"/>
    </location>
</feature>
<organism evidence="2 3">
    <name type="scientific">Ascobolus immersus RN42</name>
    <dbReference type="NCBI Taxonomy" id="1160509"/>
    <lineage>
        <taxon>Eukaryota</taxon>
        <taxon>Fungi</taxon>
        <taxon>Dikarya</taxon>
        <taxon>Ascomycota</taxon>
        <taxon>Pezizomycotina</taxon>
        <taxon>Pezizomycetes</taxon>
        <taxon>Pezizales</taxon>
        <taxon>Ascobolaceae</taxon>
        <taxon>Ascobolus</taxon>
    </lineage>
</organism>
<dbReference type="Proteomes" id="UP000275078">
    <property type="component" value="Unassembled WGS sequence"/>
</dbReference>
<feature type="region of interest" description="Disordered" evidence="1">
    <location>
        <begin position="154"/>
        <end position="211"/>
    </location>
</feature>
<keyword evidence="3" id="KW-1185">Reference proteome</keyword>
<gene>
    <name evidence="2" type="ORF">BJ508DRAFT_379871</name>
</gene>
<evidence type="ECO:0000313" key="2">
    <source>
        <dbReference type="EMBL" id="RPA75707.1"/>
    </source>
</evidence>
<reference evidence="2 3" key="1">
    <citation type="journal article" date="2018" name="Nat. Ecol. Evol.">
        <title>Pezizomycetes genomes reveal the molecular basis of ectomycorrhizal truffle lifestyle.</title>
        <authorList>
            <person name="Murat C."/>
            <person name="Payen T."/>
            <person name="Noel B."/>
            <person name="Kuo A."/>
            <person name="Morin E."/>
            <person name="Chen J."/>
            <person name="Kohler A."/>
            <person name="Krizsan K."/>
            <person name="Balestrini R."/>
            <person name="Da Silva C."/>
            <person name="Montanini B."/>
            <person name="Hainaut M."/>
            <person name="Levati E."/>
            <person name="Barry K.W."/>
            <person name="Belfiori B."/>
            <person name="Cichocki N."/>
            <person name="Clum A."/>
            <person name="Dockter R.B."/>
            <person name="Fauchery L."/>
            <person name="Guy J."/>
            <person name="Iotti M."/>
            <person name="Le Tacon F."/>
            <person name="Lindquist E.A."/>
            <person name="Lipzen A."/>
            <person name="Malagnac F."/>
            <person name="Mello A."/>
            <person name="Molinier V."/>
            <person name="Miyauchi S."/>
            <person name="Poulain J."/>
            <person name="Riccioni C."/>
            <person name="Rubini A."/>
            <person name="Sitrit Y."/>
            <person name="Splivallo R."/>
            <person name="Traeger S."/>
            <person name="Wang M."/>
            <person name="Zifcakova L."/>
            <person name="Wipf D."/>
            <person name="Zambonelli A."/>
            <person name="Paolocci F."/>
            <person name="Nowrousian M."/>
            <person name="Ottonello S."/>
            <person name="Baldrian P."/>
            <person name="Spatafora J.W."/>
            <person name="Henrissat B."/>
            <person name="Nagy L.G."/>
            <person name="Aury J.M."/>
            <person name="Wincker P."/>
            <person name="Grigoriev I.V."/>
            <person name="Bonfante P."/>
            <person name="Martin F.M."/>
        </authorList>
    </citation>
    <scope>NUCLEOTIDE SEQUENCE [LARGE SCALE GENOMIC DNA]</scope>
    <source>
        <strain evidence="2 3">RN42</strain>
    </source>
</reference>
<dbReference type="EMBL" id="ML119758">
    <property type="protein sequence ID" value="RPA75707.1"/>
    <property type="molecule type" value="Genomic_DNA"/>
</dbReference>
<accession>A0A3N4HQX0</accession>
<dbReference type="AlphaFoldDB" id="A0A3N4HQX0"/>
<evidence type="ECO:0000256" key="1">
    <source>
        <dbReference type="SAM" id="MobiDB-lite"/>
    </source>
</evidence>
<feature type="compositionally biased region" description="Low complexity" evidence="1">
    <location>
        <begin position="366"/>
        <end position="380"/>
    </location>
</feature>
<feature type="region of interest" description="Disordered" evidence="1">
    <location>
        <begin position="352"/>
        <end position="467"/>
    </location>
</feature>
<feature type="region of interest" description="Disordered" evidence="1">
    <location>
        <begin position="297"/>
        <end position="335"/>
    </location>
</feature>
<feature type="compositionally biased region" description="Low complexity" evidence="1">
    <location>
        <begin position="408"/>
        <end position="420"/>
    </location>
</feature>
<proteinExistence type="predicted"/>